<organism evidence="1 2">
    <name type="scientific">Paxillus rubicundulus Ve08.2h10</name>
    <dbReference type="NCBI Taxonomy" id="930991"/>
    <lineage>
        <taxon>Eukaryota</taxon>
        <taxon>Fungi</taxon>
        <taxon>Dikarya</taxon>
        <taxon>Basidiomycota</taxon>
        <taxon>Agaricomycotina</taxon>
        <taxon>Agaricomycetes</taxon>
        <taxon>Agaricomycetidae</taxon>
        <taxon>Boletales</taxon>
        <taxon>Paxilineae</taxon>
        <taxon>Paxillaceae</taxon>
        <taxon>Paxillus</taxon>
    </lineage>
</organism>
<accession>A0A0D0CVC3</accession>
<protein>
    <submittedName>
        <fullName evidence="1">Unplaced genomic scaffold scaffold_722, whole genome shotgun sequence</fullName>
    </submittedName>
</protein>
<dbReference type="AlphaFoldDB" id="A0A0D0CVC3"/>
<dbReference type="EMBL" id="KN825544">
    <property type="protein sequence ID" value="KIK87437.1"/>
    <property type="molecule type" value="Genomic_DNA"/>
</dbReference>
<name>A0A0D0CVC3_9AGAM</name>
<proteinExistence type="predicted"/>
<gene>
    <name evidence="1" type="ORF">PAXRUDRAFT_690446</name>
</gene>
<reference evidence="2" key="2">
    <citation type="submission" date="2015-01" db="EMBL/GenBank/DDBJ databases">
        <title>Evolutionary Origins and Diversification of the Mycorrhizal Mutualists.</title>
        <authorList>
            <consortium name="DOE Joint Genome Institute"/>
            <consortium name="Mycorrhizal Genomics Consortium"/>
            <person name="Kohler A."/>
            <person name="Kuo A."/>
            <person name="Nagy L.G."/>
            <person name="Floudas D."/>
            <person name="Copeland A."/>
            <person name="Barry K.W."/>
            <person name="Cichocki N."/>
            <person name="Veneault-Fourrey C."/>
            <person name="LaButti K."/>
            <person name="Lindquist E.A."/>
            <person name="Lipzen A."/>
            <person name="Lundell T."/>
            <person name="Morin E."/>
            <person name="Murat C."/>
            <person name="Riley R."/>
            <person name="Ohm R."/>
            <person name="Sun H."/>
            <person name="Tunlid A."/>
            <person name="Henrissat B."/>
            <person name="Grigoriev I.V."/>
            <person name="Hibbett D.S."/>
            <person name="Martin F."/>
        </authorList>
    </citation>
    <scope>NUCLEOTIDE SEQUENCE [LARGE SCALE GENOMIC DNA]</scope>
    <source>
        <strain evidence="2">Ve08.2h10</strain>
    </source>
</reference>
<keyword evidence="2" id="KW-1185">Reference proteome</keyword>
<evidence type="ECO:0000313" key="1">
    <source>
        <dbReference type="EMBL" id="KIK87437.1"/>
    </source>
</evidence>
<sequence>MDGLPGAGRSYACQLALEDKVAWPSNSGPLYGLYPSSALYYLEIVYYVDHTSNPVHCHGAFLLTFRLYIRYIYAYMQLVEPSTSVRCTFLEQVLVRALYQGRIDDNRLPIVE</sequence>
<evidence type="ECO:0000313" key="2">
    <source>
        <dbReference type="Proteomes" id="UP000054538"/>
    </source>
</evidence>
<dbReference type="HOGENOM" id="CLU_2146695_0_0_1"/>
<dbReference type="InParanoid" id="A0A0D0CVC3"/>
<reference evidence="1 2" key="1">
    <citation type="submission" date="2014-04" db="EMBL/GenBank/DDBJ databases">
        <authorList>
            <consortium name="DOE Joint Genome Institute"/>
            <person name="Kuo A."/>
            <person name="Kohler A."/>
            <person name="Jargeat P."/>
            <person name="Nagy L.G."/>
            <person name="Floudas D."/>
            <person name="Copeland A."/>
            <person name="Barry K.W."/>
            <person name="Cichocki N."/>
            <person name="Veneault-Fourrey C."/>
            <person name="LaButti K."/>
            <person name="Lindquist E.A."/>
            <person name="Lipzen A."/>
            <person name="Lundell T."/>
            <person name="Morin E."/>
            <person name="Murat C."/>
            <person name="Sun H."/>
            <person name="Tunlid A."/>
            <person name="Henrissat B."/>
            <person name="Grigoriev I.V."/>
            <person name="Hibbett D.S."/>
            <person name="Martin F."/>
            <person name="Nordberg H.P."/>
            <person name="Cantor M.N."/>
            <person name="Hua S.X."/>
        </authorList>
    </citation>
    <scope>NUCLEOTIDE SEQUENCE [LARGE SCALE GENOMIC DNA]</scope>
    <source>
        <strain evidence="1 2">Ve08.2h10</strain>
    </source>
</reference>
<dbReference type="Proteomes" id="UP000054538">
    <property type="component" value="Unassembled WGS sequence"/>
</dbReference>